<feature type="region of interest" description="Disordered" evidence="6">
    <location>
        <begin position="173"/>
        <end position="192"/>
    </location>
</feature>
<dbReference type="PANTHER" id="PTHR12442">
    <property type="entry name" value="DYNEIN INTERMEDIATE CHAIN"/>
    <property type="match status" value="1"/>
</dbReference>
<evidence type="ECO:0000256" key="6">
    <source>
        <dbReference type="SAM" id="MobiDB-lite"/>
    </source>
</evidence>
<dbReference type="GO" id="GO:0045503">
    <property type="term" value="F:dynein light chain binding"/>
    <property type="evidence" value="ECO:0007669"/>
    <property type="project" value="TreeGrafter"/>
</dbReference>
<dbReference type="Gene3D" id="2.130.10.10">
    <property type="entry name" value="YVTN repeat-like/Quinoprotein amine dehydrogenase"/>
    <property type="match status" value="2"/>
</dbReference>
<evidence type="ECO:0000313" key="8">
    <source>
        <dbReference type="EnsemblMetazoa" id="ASIC005935-PA"/>
    </source>
</evidence>
<keyword evidence="5" id="KW-0175">Coiled coil</keyword>
<sequence length="986" mass="112836">MQAELGLVVGHNITDEHRWKAIVKDKLQRVLRPVDEKEAKLVEMLQELESEALILIEYVPEKSSQEDVFLVYADVREINEASDIVRKLELLQRLRLNLFTERVFKKRWPGECTDREIESWKRVPKVPEVTTEAVSLYPVRKGAELRLRTANDVRDGFVELLPVKWKTKNMPRKLTDQGTQVRSPATSRFVQTGPSFPTNAATQYLFDASESHIDPSRIPREWLDNSTKSLSKEAQFNLIDLYKNEYHFGAEASVQKYQTPRIDEVLSFMNRSICAGRIVCSMDWHPELSGVFVASYTFETLATLSANEHETSPSKDIVHRVIFEKCPILMWTFTNPLEPLLELKTIRDVTTLSFCPYDGDLLVGGLANGQIALWDLKGEIERVEMALEAARESNEYRKQIRQLMENGSEESIDRTVAPAALSSLEHASRKAISSIKWLPRNYCCTTTGHLKAHSEKLHRFLVTSSLDGSVCFWDLDFSIPALQKMIATKKAASKVVEKTIYQCVNNVFYPTFKLLCHIPITTMLIDEAVYLSQPEERGADIMRRIKHQLKPFPNDCTMTIKLGTLTGSLLGGIWEGYDFEQGSLVTDEPMQVTQPFSHVHDGPIVALEWNPTLKDTFLSIGGHVLALWSETDCSSAIFWRKKSVVITAGRWSLDRPAVFFIGLANGDFEVWDLNMKTFRACISLNLGAEGVSIISQHRLASARQCLAIADGNANVRILSLASALVNPIPNEERTLRETIKHELARKKDQQAWTEAYNKRNPAQTEVAESKPKENEKEKRTSVHEAMPKNTRDNEKRIRLSDRLEQQYRTQHFQTLLGKLMQRRNVSPERMAREMRPEVERRKYDAEKRSAVEANISKADGDFVNLQRVLLQAEKMTPDPVELKRDMLKFRQNIANYSQVEAEAQEVLRGHYLPEMENFTEVLMKGHERRDKVGVKVGTNMEHLVSYENKRSLRRRGLAPRTLLEDIKPLSEVVEESNETKEEKDEP</sequence>
<comment type="subcellular location">
    <subcellularLocation>
        <location evidence="1">Cytoplasm</location>
    </subcellularLocation>
</comment>
<dbReference type="VEuPathDB" id="VectorBase:ASIS002903"/>
<feature type="region of interest" description="Disordered" evidence="6">
    <location>
        <begin position="967"/>
        <end position="986"/>
    </location>
</feature>
<dbReference type="EMBL" id="KE524948">
    <property type="protein sequence ID" value="KFB38526.1"/>
    <property type="molecule type" value="Genomic_DNA"/>
</dbReference>
<dbReference type="GO" id="GO:0036156">
    <property type="term" value="C:inner dynein arm"/>
    <property type="evidence" value="ECO:0007669"/>
    <property type="project" value="TreeGrafter"/>
</dbReference>
<dbReference type="InterPro" id="IPR036322">
    <property type="entry name" value="WD40_repeat_dom_sf"/>
</dbReference>
<feature type="compositionally biased region" description="Basic and acidic residues" evidence="6">
    <location>
        <begin position="977"/>
        <end position="986"/>
    </location>
</feature>
<dbReference type="EMBL" id="ATLV01014234">
    <property type="status" value="NOT_ANNOTATED_CDS"/>
    <property type="molecule type" value="Genomic_DNA"/>
</dbReference>
<keyword evidence="4" id="KW-0677">Repeat</keyword>
<evidence type="ECO:0000256" key="3">
    <source>
        <dbReference type="ARBA" id="ARBA00022574"/>
    </source>
</evidence>
<reference evidence="7 9" key="1">
    <citation type="journal article" date="2014" name="BMC Genomics">
        <title>Genome sequence of Anopheles sinensis provides insight into genetics basis of mosquito competence for malaria parasites.</title>
        <authorList>
            <person name="Zhou D."/>
            <person name="Zhang D."/>
            <person name="Ding G."/>
            <person name="Shi L."/>
            <person name="Hou Q."/>
            <person name="Ye Y."/>
            <person name="Xu Y."/>
            <person name="Zhou H."/>
            <person name="Xiong C."/>
            <person name="Li S."/>
            <person name="Yu J."/>
            <person name="Hong S."/>
            <person name="Yu X."/>
            <person name="Zou P."/>
            <person name="Chen C."/>
            <person name="Chang X."/>
            <person name="Wang W."/>
            <person name="Lv Y."/>
            <person name="Sun Y."/>
            <person name="Ma L."/>
            <person name="Shen B."/>
            <person name="Zhu C."/>
        </authorList>
    </citation>
    <scope>NUCLEOTIDE SEQUENCE [LARGE SCALE GENOMIC DNA]</scope>
</reference>
<dbReference type="GO" id="GO:0036159">
    <property type="term" value="P:inner dynein arm assembly"/>
    <property type="evidence" value="ECO:0007669"/>
    <property type="project" value="TreeGrafter"/>
</dbReference>
<dbReference type="AlphaFoldDB" id="A0A084VKN2"/>
<evidence type="ECO:0000256" key="2">
    <source>
        <dbReference type="ARBA" id="ARBA00022490"/>
    </source>
</evidence>
<gene>
    <name evidence="7" type="ORF">ZHAS_00005935</name>
</gene>
<feature type="compositionally biased region" description="Basic and acidic residues" evidence="6">
    <location>
        <begin position="767"/>
        <end position="792"/>
    </location>
</feature>
<dbReference type="EnsemblMetazoa" id="ASIC005935-RA">
    <property type="protein sequence ID" value="ASIC005935-PA"/>
    <property type="gene ID" value="ASIC005935"/>
</dbReference>
<dbReference type="GO" id="GO:0045504">
    <property type="term" value="F:dynein heavy chain binding"/>
    <property type="evidence" value="ECO:0007669"/>
    <property type="project" value="TreeGrafter"/>
</dbReference>
<dbReference type="OrthoDB" id="6619788at2759"/>
<proteinExistence type="predicted"/>
<dbReference type="SMART" id="SM00320">
    <property type="entry name" value="WD40"/>
    <property type="match status" value="3"/>
</dbReference>
<dbReference type="VEuPathDB" id="VectorBase:ASIC005935"/>
<keyword evidence="2" id="KW-0963">Cytoplasm</keyword>
<keyword evidence="9" id="KW-1185">Reference proteome</keyword>
<keyword evidence="3" id="KW-0853">WD repeat</keyword>
<feature type="coiled-coil region" evidence="5">
    <location>
        <begin position="373"/>
        <end position="406"/>
    </location>
</feature>
<accession>A0A084VKN2</accession>
<dbReference type="InterPro" id="IPR015943">
    <property type="entry name" value="WD40/YVTN_repeat-like_dom_sf"/>
</dbReference>
<dbReference type="PANTHER" id="PTHR12442:SF5">
    <property type="entry name" value="DYNEIN AXONEMAL INTERMEDIATE CHAIN 3"/>
    <property type="match status" value="1"/>
</dbReference>
<evidence type="ECO:0000313" key="9">
    <source>
        <dbReference type="Proteomes" id="UP000030765"/>
    </source>
</evidence>
<reference evidence="8" key="2">
    <citation type="submission" date="2020-05" db="UniProtKB">
        <authorList>
            <consortium name="EnsemblMetazoa"/>
        </authorList>
    </citation>
    <scope>IDENTIFICATION</scope>
</reference>
<evidence type="ECO:0000256" key="5">
    <source>
        <dbReference type="SAM" id="Coils"/>
    </source>
</evidence>
<evidence type="ECO:0000256" key="4">
    <source>
        <dbReference type="ARBA" id="ARBA00022737"/>
    </source>
</evidence>
<dbReference type="OMA" id="KNAWTQY"/>
<evidence type="ECO:0000313" key="7">
    <source>
        <dbReference type="EMBL" id="KFB38526.1"/>
    </source>
</evidence>
<feature type="compositionally biased region" description="Polar residues" evidence="6">
    <location>
        <begin position="176"/>
        <end position="192"/>
    </location>
</feature>
<organism evidence="7">
    <name type="scientific">Anopheles sinensis</name>
    <name type="common">Mosquito</name>
    <dbReference type="NCBI Taxonomy" id="74873"/>
    <lineage>
        <taxon>Eukaryota</taxon>
        <taxon>Metazoa</taxon>
        <taxon>Ecdysozoa</taxon>
        <taxon>Arthropoda</taxon>
        <taxon>Hexapoda</taxon>
        <taxon>Insecta</taxon>
        <taxon>Pterygota</taxon>
        <taxon>Neoptera</taxon>
        <taxon>Endopterygota</taxon>
        <taxon>Diptera</taxon>
        <taxon>Nematocera</taxon>
        <taxon>Culicoidea</taxon>
        <taxon>Culicidae</taxon>
        <taxon>Anophelinae</taxon>
        <taxon>Anopheles</taxon>
    </lineage>
</organism>
<feature type="region of interest" description="Disordered" evidence="6">
    <location>
        <begin position="746"/>
        <end position="792"/>
    </location>
</feature>
<dbReference type="SUPFAM" id="SSF50978">
    <property type="entry name" value="WD40 repeat-like"/>
    <property type="match status" value="1"/>
</dbReference>
<name>A0A084VKN2_ANOSI</name>
<protein>
    <submittedName>
        <fullName evidence="7">AGAP009027-PA-like protein</fullName>
    </submittedName>
</protein>
<dbReference type="STRING" id="74873.A0A084VKN2"/>
<dbReference type="GO" id="GO:0060294">
    <property type="term" value="P:cilium movement involved in cell motility"/>
    <property type="evidence" value="ECO:0007669"/>
    <property type="project" value="TreeGrafter"/>
</dbReference>
<dbReference type="Proteomes" id="UP000030765">
    <property type="component" value="Unassembled WGS sequence"/>
</dbReference>
<dbReference type="InterPro" id="IPR001680">
    <property type="entry name" value="WD40_rpt"/>
</dbReference>
<dbReference type="InterPro" id="IPR050687">
    <property type="entry name" value="Dynein_IC"/>
</dbReference>
<evidence type="ECO:0000256" key="1">
    <source>
        <dbReference type="ARBA" id="ARBA00004496"/>
    </source>
</evidence>